<organism evidence="1">
    <name type="scientific">virus sp. ctuWX8</name>
    <dbReference type="NCBI Taxonomy" id="2826816"/>
    <lineage>
        <taxon>Viruses</taxon>
    </lineage>
</organism>
<sequence length="43" mass="4973">MTGTLGKISHHCSFNAKKCLFIFGSNKNMHYFCRDKMSIHPLK</sequence>
<reference evidence="1" key="1">
    <citation type="journal article" date="2021" name="Proc. Natl. Acad. Sci. U.S.A.">
        <title>A Catalog of Tens of Thousands of Viruses from Human Metagenomes Reveals Hidden Associations with Chronic Diseases.</title>
        <authorList>
            <person name="Tisza M.J."/>
            <person name="Buck C.B."/>
        </authorList>
    </citation>
    <scope>NUCLEOTIDE SEQUENCE</scope>
    <source>
        <strain evidence="1">CtuWX8</strain>
    </source>
</reference>
<dbReference type="EMBL" id="BK015831">
    <property type="protein sequence ID" value="DAE27219.1"/>
    <property type="molecule type" value="Genomic_DNA"/>
</dbReference>
<evidence type="ECO:0000313" key="1">
    <source>
        <dbReference type="EMBL" id="DAE27219.1"/>
    </source>
</evidence>
<proteinExistence type="predicted"/>
<accession>A0A8S5R7T7</accession>
<name>A0A8S5R7T7_9VIRU</name>
<protein>
    <submittedName>
        <fullName evidence="1">Uncharacterized protein</fullName>
    </submittedName>
</protein>